<keyword evidence="1" id="KW-1133">Transmembrane helix</keyword>
<dbReference type="GO" id="GO:0004497">
    <property type="term" value="F:monooxygenase activity"/>
    <property type="evidence" value="ECO:0007669"/>
    <property type="project" value="InterPro"/>
</dbReference>
<keyword evidence="1" id="KW-0472">Membrane</keyword>
<dbReference type="GO" id="GO:0016705">
    <property type="term" value="F:oxidoreductase activity, acting on paired donors, with incorporation or reduction of molecular oxygen"/>
    <property type="evidence" value="ECO:0007669"/>
    <property type="project" value="InterPro"/>
</dbReference>
<dbReference type="GO" id="GO:0005506">
    <property type="term" value="F:iron ion binding"/>
    <property type="evidence" value="ECO:0007669"/>
    <property type="project" value="InterPro"/>
</dbReference>
<keyword evidence="1" id="KW-0812">Transmembrane</keyword>
<sequence>MLTVSVALVFFVVSLLFMHFLKFQWMRRQFPPGPTPYPFFGNLLQMNFKIHHEILEKVCILMQLINGLIS</sequence>
<dbReference type="GO" id="GO:0020037">
    <property type="term" value="F:heme binding"/>
    <property type="evidence" value="ECO:0007669"/>
    <property type="project" value="InterPro"/>
</dbReference>
<organism evidence="2 3">
    <name type="scientific">Athene cunicularia</name>
    <name type="common">Burrowing owl</name>
    <name type="synonym">Speotyto cunicularia</name>
    <dbReference type="NCBI Taxonomy" id="194338"/>
    <lineage>
        <taxon>Eukaryota</taxon>
        <taxon>Metazoa</taxon>
        <taxon>Chordata</taxon>
        <taxon>Craniata</taxon>
        <taxon>Vertebrata</taxon>
        <taxon>Euteleostomi</taxon>
        <taxon>Archelosauria</taxon>
        <taxon>Archosauria</taxon>
        <taxon>Dinosauria</taxon>
        <taxon>Saurischia</taxon>
        <taxon>Theropoda</taxon>
        <taxon>Coelurosauria</taxon>
        <taxon>Aves</taxon>
        <taxon>Neognathae</taxon>
        <taxon>Neoaves</taxon>
        <taxon>Telluraves</taxon>
        <taxon>Strigiformes</taxon>
        <taxon>Strigidae</taxon>
        <taxon>Athene</taxon>
    </lineage>
</organism>
<dbReference type="AlphaFoldDB" id="A0A663MZC0"/>
<dbReference type="OMA" id="IYLCGCK"/>
<accession>A0A663MZC0</accession>
<evidence type="ECO:0000313" key="3">
    <source>
        <dbReference type="Proteomes" id="UP000472269"/>
    </source>
</evidence>
<dbReference type="SUPFAM" id="SSF48264">
    <property type="entry name" value="Cytochrome P450"/>
    <property type="match status" value="1"/>
</dbReference>
<reference evidence="2" key="2">
    <citation type="submission" date="2025-09" db="UniProtKB">
        <authorList>
            <consortium name="Ensembl"/>
        </authorList>
    </citation>
    <scope>IDENTIFICATION</scope>
</reference>
<protein>
    <submittedName>
        <fullName evidence="2">Uncharacterized protein</fullName>
    </submittedName>
</protein>
<reference evidence="2" key="1">
    <citation type="submission" date="2025-08" db="UniProtKB">
        <authorList>
            <consortium name="Ensembl"/>
        </authorList>
    </citation>
    <scope>IDENTIFICATION</scope>
</reference>
<evidence type="ECO:0000313" key="2">
    <source>
        <dbReference type="Ensembl" id="ENSACUP00000016733.1"/>
    </source>
</evidence>
<name>A0A663MZC0_ATHCN</name>
<evidence type="ECO:0000256" key="1">
    <source>
        <dbReference type="SAM" id="Phobius"/>
    </source>
</evidence>
<dbReference type="Ensembl" id="ENSACUT00000017846.1">
    <property type="protein sequence ID" value="ENSACUP00000016733.1"/>
    <property type="gene ID" value="ENSACUG00000011228.1"/>
</dbReference>
<dbReference type="InterPro" id="IPR036396">
    <property type="entry name" value="Cyt_P450_sf"/>
</dbReference>
<keyword evidence="3" id="KW-1185">Reference proteome</keyword>
<proteinExistence type="predicted"/>
<feature type="transmembrane region" description="Helical" evidence="1">
    <location>
        <begin position="6"/>
        <end position="23"/>
    </location>
</feature>
<dbReference type="Proteomes" id="UP000472269">
    <property type="component" value="Unplaced"/>
</dbReference>